<dbReference type="eggNOG" id="ENOG502S1DJ">
    <property type="taxonomic scope" value="Eukaryota"/>
</dbReference>
<evidence type="ECO:0000313" key="1">
    <source>
        <dbReference type="EMBL" id="EMR64761.1"/>
    </source>
</evidence>
<dbReference type="EMBL" id="KB707009">
    <property type="protein sequence ID" value="EMR64761.1"/>
    <property type="molecule type" value="Genomic_DNA"/>
</dbReference>
<sequence length="139" mass="15237">MCNFLLLQTATTSTYTSPLLDVLIIGGGPAGLSVATGLARQLYTAVAFDSSVYRNARASHMHNVAGWEHRPPAEFCAKARQDIISRYETIQFEQTAATREVCKTSSGRFEALDEMELEKDTGGRSGLVKVNNGIIKRLR</sequence>
<accession>M7T4M6</accession>
<dbReference type="HOGENOM" id="CLU_130412_0_0_1"/>
<protein>
    <submittedName>
        <fullName evidence="1">Putative thioredoxin reductase protein</fullName>
    </submittedName>
</protein>
<dbReference type="Proteomes" id="UP000012174">
    <property type="component" value="Unassembled WGS sequence"/>
</dbReference>
<dbReference type="AlphaFoldDB" id="M7T4M6"/>
<proteinExistence type="predicted"/>
<reference evidence="2" key="1">
    <citation type="journal article" date="2013" name="Genome Announc.">
        <title>Draft genome sequence of the grapevine dieback fungus Eutypa lata UCR-EL1.</title>
        <authorList>
            <person name="Blanco-Ulate B."/>
            <person name="Rolshausen P.E."/>
            <person name="Cantu D."/>
        </authorList>
    </citation>
    <scope>NUCLEOTIDE SEQUENCE [LARGE SCALE GENOMIC DNA]</scope>
    <source>
        <strain evidence="2">UCR-EL1</strain>
    </source>
</reference>
<name>M7T4M6_EUTLA</name>
<keyword evidence="2" id="KW-1185">Reference proteome</keyword>
<gene>
    <name evidence="1" type="ORF">UCREL1_8275</name>
</gene>
<dbReference type="STRING" id="1287681.M7T4M6"/>
<dbReference type="KEGG" id="ela:UCREL1_8275"/>
<dbReference type="SUPFAM" id="SSF51971">
    <property type="entry name" value="Nucleotide-binding domain"/>
    <property type="match status" value="1"/>
</dbReference>
<organism evidence="1 2">
    <name type="scientific">Eutypa lata (strain UCR-EL1)</name>
    <name type="common">Grapevine dieback disease fungus</name>
    <name type="synonym">Eutypa armeniacae</name>
    <dbReference type="NCBI Taxonomy" id="1287681"/>
    <lineage>
        <taxon>Eukaryota</taxon>
        <taxon>Fungi</taxon>
        <taxon>Dikarya</taxon>
        <taxon>Ascomycota</taxon>
        <taxon>Pezizomycotina</taxon>
        <taxon>Sordariomycetes</taxon>
        <taxon>Xylariomycetidae</taxon>
        <taxon>Xylariales</taxon>
        <taxon>Diatrypaceae</taxon>
        <taxon>Eutypa</taxon>
    </lineage>
</organism>
<dbReference type="Gene3D" id="3.50.50.60">
    <property type="entry name" value="FAD/NAD(P)-binding domain"/>
    <property type="match status" value="1"/>
</dbReference>
<evidence type="ECO:0000313" key="2">
    <source>
        <dbReference type="Proteomes" id="UP000012174"/>
    </source>
</evidence>
<dbReference type="InterPro" id="IPR036188">
    <property type="entry name" value="FAD/NAD-bd_sf"/>
</dbReference>
<dbReference type="OrthoDB" id="10260355at2759"/>